<evidence type="ECO:0000313" key="6">
    <source>
        <dbReference type="Proteomes" id="UP000646053"/>
    </source>
</evidence>
<evidence type="ECO:0000259" key="4">
    <source>
        <dbReference type="SMART" id="SM00836"/>
    </source>
</evidence>
<organism evidence="5 6">
    <name type="scientific">Myxacorys almedinensis A</name>
    <dbReference type="NCBI Taxonomy" id="2690445"/>
    <lineage>
        <taxon>Bacteria</taxon>
        <taxon>Bacillati</taxon>
        <taxon>Cyanobacteriota</taxon>
        <taxon>Cyanophyceae</taxon>
        <taxon>Leptolyngbyales</taxon>
        <taxon>Leptolyngbyaceae</taxon>
        <taxon>Myxacorys</taxon>
        <taxon>Myxacorys almedinensis</taxon>
    </lineage>
</organism>
<dbReference type="EMBL" id="WVIE01000043">
    <property type="protein sequence ID" value="NDJ19861.1"/>
    <property type="molecule type" value="Genomic_DNA"/>
</dbReference>
<protein>
    <recommendedName>
        <fullName evidence="4">DALR anticodon binding domain-containing protein</fullName>
    </recommendedName>
</protein>
<dbReference type="AlphaFoldDB" id="A0A8J7Z824"/>
<dbReference type="SUPFAM" id="SSF47323">
    <property type="entry name" value="Anticodon-binding domain of a subclass of class I aminoacyl-tRNA synthetases"/>
    <property type="match status" value="1"/>
</dbReference>
<comment type="caution">
    <text evidence="5">The sequence shown here is derived from an EMBL/GenBank/DDBJ whole genome shotgun (WGS) entry which is preliminary data.</text>
</comment>
<keyword evidence="2" id="KW-0547">Nucleotide-binding</keyword>
<dbReference type="SMART" id="SM00836">
    <property type="entry name" value="DALR_1"/>
    <property type="match status" value="1"/>
</dbReference>
<evidence type="ECO:0000256" key="2">
    <source>
        <dbReference type="ARBA" id="ARBA00022741"/>
    </source>
</evidence>
<dbReference type="InterPro" id="IPR008909">
    <property type="entry name" value="DALR_anticod-bd"/>
</dbReference>
<dbReference type="GO" id="GO:0004814">
    <property type="term" value="F:arginine-tRNA ligase activity"/>
    <property type="evidence" value="ECO:0007669"/>
    <property type="project" value="InterPro"/>
</dbReference>
<gene>
    <name evidence="5" type="ORF">GS601_21665</name>
</gene>
<dbReference type="InterPro" id="IPR009080">
    <property type="entry name" value="tRNAsynth_Ia_anticodon-bd"/>
</dbReference>
<dbReference type="GO" id="GO:0005524">
    <property type="term" value="F:ATP binding"/>
    <property type="evidence" value="ECO:0007669"/>
    <property type="project" value="UniProtKB-KW"/>
</dbReference>
<sequence>MKIHEAICLWEDVLQARCPTRFICGGSTLLDSRLSTFGSIVKRVPSKTSFSTYRSAIALKLGARSNNLGLEIAEQLAGLLGRKDTIIPEMDDLAESVLRDLTVTVISPGILEFNFSDRAIAVWLQCLIAMPPNEEHYTFPEATVRHPELTLSSSDLFFCQFAYARCCSLLRLATQTKVDALDSIAWLSDHQRLLLQDLAERELIAQAIAVTDGLSEGSDPLKMALSLSQAFATFERSCRIFGDRAQTNRHLSHCRLGLVMITQRLLRSLLQQELGIYAPSEL</sequence>
<accession>A0A8J7Z824</accession>
<dbReference type="Gene3D" id="1.10.730.10">
    <property type="entry name" value="Isoleucyl-tRNA Synthetase, Domain 1"/>
    <property type="match status" value="1"/>
</dbReference>
<evidence type="ECO:0000313" key="5">
    <source>
        <dbReference type="EMBL" id="NDJ19861.1"/>
    </source>
</evidence>
<reference evidence="5" key="1">
    <citation type="submission" date="2019-12" db="EMBL/GenBank/DDBJ databases">
        <title>High-Quality draft genome sequences of three cyanobacteria isolated from the limestone walls of the Old Cathedral of Coimbra.</title>
        <authorList>
            <person name="Tiago I."/>
            <person name="Soares F."/>
            <person name="Portugal A."/>
        </authorList>
    </citation>
    <scope>NUCLEOTIDE SEQUENCE</scope>
    <source>
        <strain evidence="5">A</strain>
    </source>
</reference>
<proteinExistence type="predicted"/>
<keyword evidence="6" id="KW-1185">Reference proteome</keyword>
<evidence type="ECO:0000256" key="3">
    <source>
        <dbReference type="ARBA" id="ARBA00022840"/>
    </source>
</evidence>
<evidence type="ECO:0000256" key="1">
    <source>
        <dbReference type="ARBA" id="ARBA00022598"/>
    </source>
</evidence>
<feature type="domain" description="DALR anticodon binding" evidence="4">
    <location>
        <begin position="159"/>
        <end position="282"/>
    </location>
</feature>
<name>A0A8J7Z824_9CYAN</name>
<dbReference type="RefSeq" id="WP_162425384.1">
    <property type="nucleotide sequence ID" value="NZ_WVIE01000043.1"/>
</dbReference>
<dbReference type="GO" id="GO:0006420">
    <property type="term" value="P:arginyl-tRNA aminoacylation"/>
    <property type="evidence" value="ECO:0007669"/>
    <property type="project" value="InterPro"/>
</dbReference>
<dbReference type="Pfam" id="PF05746">
    <property type="entry name" value="DALR_1"/>
    <property type="match status" value="1"/>
</dbReference>
<keyword evidence="3" id="KW-0067">ATP-binding</keyword>
<dbReference type="Proteomes" id="UP000646053">
    <property type="component" value="Unassembled WGS sequence"/>
</dbReference>
<keyword evidence="1" id="KW-0436">Ligase</keyword>